<dbReference type="KEGG" id="ptes:JQU52_07650"/>
<dbReference type="Gene3D" id="1.10.443.10">
    <property type="entry name" value="Intergrase catalytic core"/>
    <property type="match status" value="1"/>
</dbReference>
<dbReference type="NCBIfam" id="TIGR02249">
    <property type="entry name" value="integrase_gron"/>
    <property type="match status" value="1"/>
</dbReference>
<comment type="similarity">
    <text evidence="1">Belongs to the 'phage' integrase family.</text>
</comment>
<dbReference type="PROSITE" id="PS51898">
    <property type="entry name" value="TYR_RECOMBINASE"/>
    <property type="match status" value="1"/>
</dbReference>
<feature type="domain" description="Core-binding (CB)" evidence="7">
    <location>
        <begin position="10"/>
        <end position="90"/>
    </location>
</feature>
<dbReference type="AlphaFoldDB" id="A0A892ZFL4"/>
<dbReference type="InterPro" id="IPR044068">
    <property type="entry name" value="CB"/>
</dbReference>
<dbReference type="EMBL" id="CP069798">
    <property type="protein sequence ID" value="QRQ80647.1"/>
    <property type="molecule type" value="Genomic_DNA"/>
</dbReference>
<dbReference type="InterPro" id="IPR013762">
    <property type="entry name" value="Integrase-like_cat_sf"/>
</dbReference>
<feature type="domain" description="Tyr recombinase" evidence="6">
    <location>
        <begin position="108"/>
        <end position="321"/>
    </location>
</feature>
<dbReference type="PANTHER" id="PTHR30349:SF64">
    <property type="entry name" value="PROPHAGE INTEGRASE INTD-RELATED"/>
    <property type="match status" value="1"/>
</dbReference>
<evidence type="ECO:0000313" key="9">
    <source>
        <dbReference type="Proteomes" id="UP000653156"/>
    </source>
</evidence>
<dbReference type="InterPro" id="IPR004107">
    <property type="entry name" value="Integrase_SAM-like_N"/>
</dbReference>
<keyword evidence="2" id="KW-0229">DNA integration</keyword>
<evidence type="ECO:0000256" key="1">
    <source>
        <dbReference type="ARBA" id="ARBA00008857"/>
    </source>
</evidence>
<dbReference type="PROSITE" id="PS51900">
    <property type="entry name" value="CB"/>
    <property type="match status" value="1"/>
</dbReference>
<dbReference type="PANTHER" id="PTHR30349">
    <property type="entry name" value="PHAGE INTEGRASE-RELATED"/>
    <property type="match status" value="1"/>
</dbReference>
<dbReference type="InterPro" id="IPR011010">
    <property type="entry name" value="DNA_brk_join_enz"/>
</dbReference>
<dbReference type="InterPro" id="IPR010998">
    <property type="entry name" value="Integrase_recombinase_N"/>
</dbReference>
<sequence length="326" mass="36862">MVLKNTPTAPKLLDLVREKLRLLHYSIRTEDQYVQWIKRFILFHGKRHPREMGGGEVTAFLTDLAVRSNVAASTQNQALSALLFLYREVLAIDLPWMNEMVRAKRPARLPVVLTQNEVAAVLLRMQGVYALMAQLLYGTGMRLMECARLRVKDVDFERLEIVVRDGKGAKDRVTMLPQKTVAPLQEHLRHRRLLFDDDLAQCKAAVYLPDALAAKYPNAAIEWGWQYVFPSGSYSTDPRSGAVRRHHIDEKLLQRAMKRAVQAVGLAKPATPHTLRHSFATHLLQAGYDIRTVQELLGHADVATTMIYTHVLNKGGCGVDSPLDRL</sequence>
<organism evidence="8 9">
    <name type="scientific">Paralysiella testudinis</name>
    <dbReference type="NCBI Taxonomy" id="2809020"/>
    <lineage>
        <taxon>Bacteria</taxon>
        <taxon>Pseudomonadati</taxon>
        <taxon>Pseudomonadota</taxon>
        <taxon>Betaproteobacteria</taxon>
        <taxon>Neisseriales</taxon>
        <taxon>Neisseriaceae</taxon>
        <taxon>Paralysiella</taxon>
    </lineage>
</organism>
<evidence type="ECO:0000259" key="7">
    <source>
        <dbReference type="PROSITE" id="PS51900"/>
    </source>
</evidence>
<proteinExistence type="inferred from homology"/>
<dbReference type="Pfam" id="PF13495">
    <property type="entry name" value="Phage_int_SAM_4"/>
    <property type="match status" value="1"/>
</dbReference>
<keyword evidence="9" id="KW-1185">Reference proteome</keyword>
<dbReference type="RefSeq" id="WP_230337929.1">
    <property type="nucleotide sequence ID" value="NZ_CP069798.1"/>
</dbReference>
<dbReference type="InterPro" id="IPR011946">
    <property type="entry name" value="Integrase_integron-type"/>
</dbReference>
<protein>
    <submittedName>
        <fullName evidence="8">Integron integrase</fullName>
    </submittedName>
</protein>
<evidence type="ECO:0000256" key="2">
    <source>
        <dbReference type="ARBA" id="ARBA00022908"/>
    </source>
</evidence>
<dbReference type="SUPFAM" id="SSF56349">
    <property type="entry name" value="DNA breaking-rejoining enzymes"/>
    <property type="match status" value="1"/>
</dbReference>
<evidence type="ECO:0000256" key="4">
    <source>
        <dbReference type="ARBA" id="ARBA00023172"/>
    </source>
</evidence>
<dbReference type="InterPro" id="IPR002104">
    <property type="entry name" value="Integrase_catalytic"/>
</dbReference>
<dbReference type="InterPro" id="IPR050090">
    <property type="entry name" value="Tyrosine_recombinase_XerCD"/>
</dbReference>
<evidence type="ECO:0000256" key="5">
    <source>
        <dbReference type="PROSITE-ProRule" id="PRU01248"/>
    </source>
</evidence>
<reference evidence="8" key="1">
    <citation type="submission" date="2021-02" db="EMBL/GenBank/DDBJ databases">
        <title>Neisseriaceae sp. 26B isolated from the cloaca of a Common Toad-headed Turtle (Mesoclemmys nasuta).</title>
        <authorList>
            <person name="Spergser J."/>
            <person name="Busse H.-J."/>
        </authorList>
    </citation>
    <scope>NUCLEOTIDE SEQUENCE</scope>
    <source>
        <strain evidence="8">26B</strain>
    </source>
</reference>
<dbReference type="GO" id="GO:0006310">
    <property type="term" value="P:DNA recombination"/>
    <property type="evidence" value="ECO:0007669"/>
    <property type="project" value="UniProtKB-KW"/>
</dbReference>
<keyword evidence="4" id="KW-0233">DNA recombination</keyword>
<dbReference type="GO" id="GO:0003677">
    <property type="term" value="F:DNA binding"/>
    <property type="evidence" value="ECO:0007669"/>
    <property type="project" value="UniProtKB-UniRule"/>
</dbReference>
<name>A0A892ZFL4_9NEIS</name>
<dbReference type="CDD" id="cd01193">
    <property type="entry name" value="INT_IntI_C"/>
    <property type="match status" value="1"/>
</dbReference>
<accession>A0A892ZFL4</accession>
<dbReference type="Proteomes" id="UP000653156">
    <property type="component" value="Chromosome"/>
</dbReference>
<dbReference type="Gene3D" id="1.10.150.130">
    <property type="match status" value="1"/>
</dbReference>
<dbReference type="Pfam" id="PF00589">
    <property type="entry name" value="Phage_integrase"/>
    <property type="match status" value="1"/>
</dbReference>
<evidence type="ECO:0000256" key="3">
    <source>
        <dbReference type="ARBA" id="ARBA00023125"/>
    </source>
</evidence>
<dbReference type="GO" id="GO:0015074">
    <property type="term" value="P:DNA integration"/>
    <property type="evidence" value="ECO:0007669"/>
    <property type="project" value="UniProtKB-KW"/>
</dbReference>
<keyword evidence="3 5" id="KW-0238">DNA-binding</keyword>
<evidence type="ECO:0000259" key="6">
    <source>
        <dbReference type="PROSITE" id="PS51898"/>
    </source>
</evidence>
<evidence type="ECO:0000313" key="8">
    <source>
        <dbReference type="EMBL" id="QRQ80647.1"/>
    </source>
</evidence>
<gene>
    <name evidence="8" type="ORF">JQU52_07650</name>
</gene>